<dbReference type="Proteomes" id="UP000683360">
    <property type="component" value="Unassembled WGS sequence"/>
</dbReference>
<evidence type="ECO:0000256" key="1">
    <source>
        <dbReference type="SAM" id="Phobius"/>
    </source>
</evidence>
<keyword evidence="1" id="KW-0472">Membrane</keyword>
<feature type="transmembrane region" description="Helical" evidence="1">
    <location>
        <begin position="28"/>
        <end position="49"/>
    </location>
</feature>
<dbReference type="Gene3D" id="2.60.40.10">
    <property type="entry name" value="Immunoglobulins"/>
    <property type="match status" value="1"/>
</dbReference>
<keyword evidence="1" id="KW-1133">Transmembrane helix</keyword>
<keyword evidence="1" id="KW-0812">Transmembrane</keyword>
<dbReference type="Pfam" id="PF00041">
    <property type="entry name" value="fn3"/>
    <property type="match status" value="1"/>
</dbReference>
<name>A0A8S3PQA6_MYTED</name>
<dbReference type="OrthoDB" id="10530993at2759"/>
<comment type="caution">
    <text evidence="3">The sequence shown here is derived from an EMBL/GenBank/DDBJ whole genome shotgun (WGS) entry which is preliminary data.</text>
</comment>
<evidence type="ECO:0000313" key="3">
    <source>
        <dbReference type="EMBL" id="CAG2185454.1"/>
    </source>
</evidence>
<dbReference type="InterPro" id="IPR003961">
    <property type="entry name" value="FN3_dom"/>
</dbReference>
<sequence>MDVSTSDCDKFYLLTDELWNFVNWKISLIYPVYMCAGSVVYFGVSGASLKDKNENATRLKLFERDSSPFNISIVKTTDRTITIQWKLLPTCYDRVQNVVVVKSDNTTKEFKVDKDDTEFTIPDLQPSSSYDIKMYSDYGNGSSYTPSLATPLASVANTADERVV</sequence>
<dbReference type="SMART" id="SM00060">
    <property type="entry name" value="FN3"/>
    <property type="match status" value="1"/>
</dbReference>
<dbReference type="CDD" id="cd00063">
    <property type="entry name" value="FN3"/>
    <property type="match status" value="1"/>
</dbReference>
<dbReference type="InterPro" id="IPR036116">
    <property type="entry name" value="FN3_sf"/>
</dbReference>
<proteinExistence type="predicted"/>
<evidence type="ECO:0000259" key="2">
    <source>
        <dbReference type="PROSITE" id="PS50853"/>
    </source>
</evidence>
<dbReference type="AlphaFoldDB" id="A0A8S3PQA6"/>
<dbReference type="EMBL" id="CAJPWZ010000087">
    <property type="protein sequence ID" value="CAG2185454.1"/>
    <property type="molecule type" value="Genomic_DNA"/>
</dbReference>
<dbReference type="InterPro" id="IPR013783">
    <property type="entry name" value="Ig-like_fold"/>
</dbReference>
<keyword evidence="4" id="KW-1185">Reference proteome</keyword>
<reference evidence="3" key="1">
    <citation type="submission" date="2021-03" db="EMBL/GenBank/DDBJ databases">
        <authorList>
            <person name="Bekaert M."/>
        </authorList>
    </citation>
    <scope>NUCLEOTIDE SEQUENCE</scope>
</reference>
<gene>
    <name evidence="3" type="ORF">MEDL_1061</name>
</gene>
<feature type="domain" description="Fibronectin type-III" evidence="2">
    <location>
        <begin position="67"/>
        <end position="161"/>
    </location>
</feature>
<accession>A0A8S3PQA6</accession>
<organism evidence="3 4">
    <name type="scientific">Mytilus edulis</name>
    <name type="common">Blue mussel</name>
    <dbReference type="NCBI Taxonomy" id="6550"/>
    <lineage>
        <taxon>Eukaryota</taxon>
        <taxon>Metazoa</taxon>
        <taxon>Spiralia</taxon>
        <taxon>Lophotrochozoa</taxon>
        <taxon>Mollusca</taxon>
        <taxon>Bivalvia</taxon>
        <taxon>Autobranchia</taxon>
        <taxon>Pteriomorphia</taxon>
        <taxon>Mytilida</taxon>
        <taxon>Mytiloidea</taxon>
        <taxon>Mytilidae</taxon>
        <taxon>Mytilinae</taxon>
        <taxon>Mytilus</taxon>
    </lineage>
</organism>
<dbReference type="PROSITE" id="PS50853">
    <property type="entry name" value="FN3"/>
    <property type="match status" value="1"/>
</dbReference>
<evidence type="ECO:0000313" key="4">
    <source>
        <dbReference type="Proteomes" id="UP000683360"/>
    </source>
</evidence>
<protein>
    <recommendedName>
        <fullName evidence="2">Fibronectin type-III domain-containing protein</fullName>
    </recommendedName>
</protein>
<dbReference type="SUPFAM" id="SSF49265">
    <property type="entry name" value="Fibronectin type III"/>
    <property type="match status" value="1"/>
</dbReference>